<evidence type="ECO:0000256" key="1">
    <source>
        <dbReference type="SAM" id="MobiDB-lite"/>
    </source>
</evidence>
<evidence type="ECO:0000313" key="2">
    <source>
        <dbReference type="EMBL" id="CAF1540583.1"/>
    </source>
</evidence>
<protein>
    <submittedName>
        <fullName evidence="2">Uncharacterized protein</fullName>
    </submittedName>
</protein>
<feature type="non-terminal residue" evidence="2">
    <location>
        <position position="31"/>
    </location>
</feature>
<evidence type="ECO:0000313" key="3">
    <source>
        <dbReference type="Proteomes" id="UP000663891"/>
    </source>
</evidence>
<name>A0A815VVL9_9BILA</name>
<gene>
    <name evidence="2" type="ORF">VCS650_LOCUS44001</name>
</gene>
<feature type="region of interest" description="Disordered" evidence="1">
    <location>
        <begin position="1"/>
        <end position="31"/>
    </location>
</feature>
<proteinExistence type="predicted"/>
<dbReference type="EMBL" id="CAJNON010006924">
    <property type="protein sequence ID" value="CAF1540583.1"/>
    <property type="molecule type" value="Genomic_DNA"/>
</dbReference>
<dbReference type="Proteomes" id="UP000663891">
    <property type="component" value="Unassembled WGS sequence"/>
</dbReference>
<organism evidence="2 3">
    <name type="scientific">Adineta steineri</name>
    <dbReference type="NCBI Taxonomy" id="433720"/>
    <lineage>
        <taxon>Eukaryota</taxon>
        <taxon>Metazoa</taxon>
        <taxon>Spiralia</taxon>
        <taxon>Gnathifera</taxon>
        <taxon>Rotifera</taxon>
        <taxon>Eurotatoria</taxon>
        <taxon>Bdelloidea</taxon>
        <taxon>Adinetida</taxon>
        <taxon>Adinetidae</taxon>
        <taxon>Adineta</taxon>
    </lineage>
</organism>
<accession>A0A815VVL9</accession>
<sequence>MLFNPEAPDLKYDPHQQSSMYTRQPLPIGQR</sequence>
<comment type="caution">
    <text evidence="2">The sequence shown here is derived from an EMBL/GenBank/DDBJ whole genome shotgun (WGS) entry which is preliminary data.</text>
</comment>
<reference evidence="2" key="1">
    <citation type="submission" date="2021-02" db="EMBL/GenBank/DDBJ databases">
        <authorList>
            <person name="Nowell W R."/>
        </authorList>
    </citation>
    <scope>NUCLEOTIDE SEQUENCE</scope>
</reference>
<dbReference type="AlphaFoldDB" id="A0A815VVL9"/>